<comment type="caution">
    <text evidence="7">The sequence shown here is derived from an EMBL/GenBank/DDBJ whole genome shotgun (WGS) entry which is preliminary data.</text>
</comment>
<evidence type="ECO:0000256" key="5">
    <source>
        <dbReference type="SAM" id="Phobius"/>
    </source>
</evidence>
<dbReference type="InterPro" id="IPR052860">
    <property type="entry name" value="NRL-GPCR1"/>
</dbReference>
<feature type="transmembrane region" description="Helical" evidence="5">
    <location>
        <begin position="209"/>
        <end position="232"/>
    </location>
</feature>
<evidence type="ECO:0000256" key="1">
    <source>
        <dbReference type="ARBA" id="ARBA00004141"/>
    </source>
</evidence>
<evidence type="ECO:0000259" key="6">
    <source>
        <dbReference type="PROSITE" id="PS50262"/>
    </source>
</evidence>
<feature type="transmembrane region" description="Helical" evidence="5">
    <location>
        <begin position="252"/>
        <end position="272"/>
    </location>
</feature>
<accession>A0AAD4MNW5</accession>
<dbReference type="PROSITE" id="PS50262">
    <property type="entry name" value="G_PROTEIN_RECEP_F1_2"/>
    <property type="match status" value="1"/>
</dbReference>
<dbReference type="PANTHER" id="PTHR47521">
    <property type="entry name" value="SERPENTINE RECEPTOR, CLASS E (EPSILON)-RELATED"/>
    <property type="match status" value="1"/>
</dbReference>
<dbReference type="PANTHER" id="PTHR47521:SF8">
    <property type="entry name" value="G-PROTEIN COUPLED RECEPTOR F27E5.5-RELATED"/>
    <property type="match status" value="1"/>
</dbReference>
<evidence type="ECO:0000256" key="2">
    <source>
        <dbReference type="ARBA" id="ARBA00022692"/>
    </source>
</evidence>
<evidence type="ECO:0000313" key="8">
    <source>
        <dbReference type="Proteomes" id="UP001201812"/>
    </source>
</evidence>
<dbReference type="InterPro" id="IPR019408">
    <property type="entry name" value="7TM_GPCR_serpentine_rcpt_Srab"/>
</dbReference>
<dbReference type="EMBL" id="JAKKPZ010000151">
    <property type="protein sequence ID" value="KAI1700250.1"/>
    <property type="molecule type" value="Genomic_DNA"/>
</dbReference>
<dbReference type="InterPro" id="IPR017452">
    <property type="entry name" value="GPCR_Rhodpsn_7TM"/>
</dbReference>
<dbReference type="Gene3D" id="1.20.1070.10">
    <property type="entry name" value="Rhodopsin 7-helix transmembrane proteins"/>
    <property type="match status" value="1"/>
</dbReference>
<protein>
    <submittedName>
        <fullName evidence="7">Serpentine type 7TM GPCR receptor class ab chemoreceptor domain-containing protein</fullName>
    </submittedName>
</protein>
<sequence>MFHVTTILFTFHVVYCSKFGNKSTKLDRISNSFFIFLISRGLGAVLAAPYQVYMLIYWSPEVHNCQTILCVALKHHMLVPTYVKFGIGGLNILGSCYLIRAMKWNNEKLKNDVVKLTITMDIFLDVIPTFASFIFITYYYYSYDNSFQSSLYMNLSKDSTAPMVFYVSKRSFIIYIIELSILTTGLLYCSLFLVVLLKIRCFHRNLRLLLINFTVSYMIEIVSRQMILIPLIHTYLNDFHSPLDTVSGCRVAHILHDMAIAGMTLDVVVLVIERSIATVGSKTYEQGGVRTCSSPLLSITLIAAQWALSFVLVWIYQIYNTTDENKVAYVIAAACQKVYFNKTVYRLMHVLSIIMDAVAITVFIILLRINRRRYEEKMEQYEKGSAYLSERYQTVENIRSTRLLYPLMIARQAVVQGMILIKYKDAHLHNVVQCSQKSVFIICTDIVLPVIKPFCMVCNSSLFVIIGKERSHTISLKRNC</sequence>
<dbReference type="Pfam" id="PF10292">
    <property type="entry name" value="7TM_GPCR_Srab"/>
    <property type="match status" value="1"/>
</dbReference>
<feature type="transmembrane region" description="Helical" evidence="5">
    <location>
        <begin position="33"/>
        <end position="53"/>
    </location>
</feature>
<dbReference type="Proteomes" id="UP001201812">
    <property type="component" value="Unassembled WGS sequence"/>
</dbReference>
<dbReference type="GO" id="GO:0016020">
    <property type="term" value="C:membrane"/>
    <property type="evidence" value="ECO:0007669"/>
    <property type="project" value="UniProtKB-SubCell"/>
</dbReference>
<feature type="transmembrane region" description="Helical" evidence="5">
    <location>
        <begin position="347"/>
        <end position="369"/>
    </location>
</feature>
<evidence type="ECO:0000256" key="3">
    <source>
        <dbReference type="ARBA" id="ARBA00022989"/>
    </source>
</evidence>
<evidence type="ECO:0000313" key="7">
    <source>
        <dbReference type="EMBL" id="KAI1700250.1"/>
    </source>
</evidence>
<gene>
    <name evidence="7" type="ORF">DdX_16818</name>
</gene>
<dbReference type="AlphaFoldDB" id="A0AAD4MNW5"/>
<feature type="domain" description="G-protein coupled receptors family 1 profile" evidence="6">
    <location>
        <begin position="188"/>
        <end position="410"/>
    </location>
</feature>
<name>A0AAD4MNW5_9BILA</name>
<organism evidence="7 8">
    <name type="scientific">Ditylenchus destructor</name>
    <dbReference type="NCBI Taxonomy" id="166010"/>
    <lineage>
        <taxon>Eukaryota</taxon>
        <taxon>Metazoa</taxon>
        <taxon>Ecdysozoa</taxon>
        <taxon>Nematoda</taxon>
        <taxon>Chromadorea</taxon>
        <taxon>Rhabditida</taxon>
        <taxon>Tylenchina</taxon>
        <taxon>Tylenchomorpha</taxon>
        <taxon>Sphaerularioidea</taxon>
        <taxon>Anguinidae</taxon>
        <taxon>Anguininae</taxon>
        <taxon>Ditylenchus</taxon>
    </lineage>
</organism>
<keyword evidence="7" id="KW-0675">Receptor</keyword>
<keyword evidence="4 5" id="KW-0472">Membrane</keyword>
<keyword evidence="2 5" id="KW-0812">Transmembrane</keyword>
<feature type="transmembrane region" description="Helical" evidence="5">
    <location>
        <begin position="122"/>
        <end position="141"/>
    </location>
</feature>
<keyword evidence="8" id="KW-1185">Reference proteome</keyword>
<comment type="subcellular location">
    <subcellularLocation>
        <location evidence="1">Membrane</location>
        <topology evidence="1">Multi-pass membrane protein</topology>
    </subcellularLocation>
</comment>
<feature type="transmembrane region" description="Helical" evidence="5">
    <location>
        <begin position="82"/>
        <end position="101"/>
    </location>
</feature>
<reference evidence="7" key="1">
    <citation type="submission" date="2022-01" db="EMBL/GenBank/DDBJ databases">
        <title>Genome Sequence Resource for Two Populations of Ditylenchus destructor, the Migratory Endoparasitic Phytonematode.</title>
        <authorList>
            <person name="Zhang H."/>
            <person name="Lin R."/>
            <person name="Xie B."/>
        </authorList>
    </citation>
    <scope>NUCLEOTIDE SEQUENCE</scope>
    <source>
        <strain evidence="7">BazhouSP</strain>
    </source>
</reference>
<keyword evidence="3 5" id="KW-1133">Transmembrane helix</keyword>
<feature type="transmembrane region" description="Helical" evidence="5">
    <location>
        <begin position="293"/>
        <end position="316"/>
    </location>
</feature>
<proteinExistence type="predicted"/>
<evidence type="ECO:0000256" key="4">
    <source>
        <dbReference type="ARBA" id="ARBA00023136"/>
    </source>
</evidence>
<feature type="transmembrane region" description="Helical" evidence="5">
    <location>
        <begin position="172"/>
        <end position="197"/>
    </location>
</feature>